<dbReference type="GO" id="GO:0006629">
    <property type="term" value="P:lipid metabolic process"/>
    <property type="evidence" value="ECO:0007669"/>
    <property type="project" value="InterPro"/>
</dbReference>
<dbReference type="InterPro" id="IPR005804">
    <property type="entry name" value="FA_desaturase_dom"/>
</dbReference>
<organism evidence="3 4">
    <name type="scientific">Ramlibacter rhizophilus</name>
    <dbReference type="NCBI Taxonomy" id="1781167"/>
    <lineage>
        <taxon>Bacteria</taxon>
        <taxon>Pseudomonadati</taxon>
        <taxon>Pseudomonadota</taxon>
        <taxon>Betaproteobacteria</taxon>
        <taxon>Burkholderiales</taxon>
        <taxon>Comamonadaceae</taxon>
        <taxon>Ramlibacter</taxon>
    </lineage>
</organism>
<feature type="transmembrane region" description="Helical" evidence="1">
    <location>
        <begin position="246"/>
        <end position="271"/>
    </location>
</feature>
<feature type="transmembrane region" description="Helical" evidence="1">
    <location>
        <begin position="62"/>
        <end position="80"/>
    </location>
</feature>
<feature type="domain" description="Fatty acid desaturase" evidence="2">
    <location>
        <begin position="87"/>
        <end position="347"/>
    </location>
</feature>
<dbReference type="GO" id="GO:0016491">
    <property type="term" value="F:oxidoreductase activity"/>
    <property type="evidence" value="ECO:0007669"/>
    <property type="project" value="InterPro"/>
</dbReference>
<keyword evidence="1" id="KW-1133">Transmembrane helix</keyword>
<evidence type="ECO:0000259" key="2">
    <source>
        <dbReference type="Pfam" id="PF00487"/>
    </source>
</evidence>
<evidence type="ECO:0000313" key="3">
    <source>
        <dbReference type="EMBL" id="TFY97861.1"/>
    </source>
</evidence>
<evidence type="ECO:0000313" key="4">
    <source>
        <dbReference type="Proteomes" id="UP000297564"/>
    </source>
</evidence>
<keyword evidence="1" id="KW-0812">Transmembrane</keyword>
<sequence length="381" mass="43419">MSWNRRRTFLRCEALHPRGNRPPLRTLMSAPASPLAPDAPLPHRKVLRQWLAPLSQRATPRAIALLAFDALLWLAALAGTVLLEAAWAKVLCGGVAGFVTGRLFIIGHDACHQSLTPRRRLNKWLGRIAFLPSLTPYSLWDAGHNVVHHGFTNLKGVDFVWAPATREEYQAMSPFGRLMDRIYRSGWAPGLYYLVEIWWKRMFFPNARQMPSRRPVFTWDGLLVSAFAAAWVGGLAWAAVATGQSVAVVLAAGVALPFFFWCSMIGFVVYVHHTHPRVHWHADRAAWQQSQPFVSTTVHLTFPLRIGALMHHIMEHTAHHVDMSIPLYRLEQAQARLEEMLPGRIIVQRFSWRWYFDTARRCKLYDFGRDGWTDYAGQPTS</sequence>
<dbReference type="Pfam" id="PF00487">
    <property type="entry name" value="FA_desaturase"/>
    <property type="match status" value="1"/>
</dbReference>
<dbReference type="OrthoDB" id="104711at2"/>
<dbReference type="AlphaFoldDB" id="A0A4Z0BGJ1"/>
<dbReference type="EMBL" id="SMLL01000006">
    <property type="protein sequence ID" value="TFY97861.1"/>
    <property type="molecule type" value="Genomic_DNA"/>
</dbReference>
<feature type="transmembrane region" description="Helical" evidence="1">
    <location>
        <begin position="86"/>
        <end position="104"/>
    </location>
</feature>
<keyword evidence="4" id="KW-1185">Reference proteome</keyword>
<dbReference type="Proteomes" id="UP000297564">
    <property type="component" value="Unassembled WGS sequence"/>
</dbReference>
<proteinExistence type="predicted"/>
<comment type="caution">
    <text evidence="3">The sequence shown here is derived from an EMBL/GenBank/DDBJ whole genome shotgun (WGS) entry which is preliminary data.</text>
</comment>
<name>A0A4Z0BGJ1_9BURK</name>
<dbReference type="PANTHER" id="PTHR32100">
    <property type="entry name" value="OMEGA-6 FATTY ACID DESATURASE, CHLOROPLASTIC"/>
    <property type="match status" value="1"/>
</dbReference>
<reference evidence="3 4" key="1">
    <citation type="submission" date="2019-03" db="EMBL/GenBank/DDBJ databases">
        <title>Ramlibacter rhizophilus CCTCC AB2015357, whole genome shotgun sequence.</title>
        <authorList>
            <person name="Zhang X."/>
            <person name="Feng G."/>
            <person name="Zhu H."/>
        </authorList>
    </citation>
    <scope>NUCLEOTIDE SEQUENCE [LARGE SCALE GENOMIC DNA]</scope>
    <source>
        <strain evidence="3 4">CCTCC AB2015357</strain>
    </source>
</reference>
<accession>A0A4Z0BGJ1</accession>
<protein>
    <submittedName>
        <fullName evidence="3">Fatty acid desaturase</fullName>
    </submittedName>
</protein>
<evidence type="ECO:0000256" key="1">
    <source>
        <dbReference type="SAM" id="Phobius"/>
    </source>
</evidence>
<dbReference type="InterPro" id="IPR012171">
    <property type="entry name" value="Fatty_acid_desaturase"/>
</dbReference>
<keyword evidence="1" id="KW-0472">Membrane</keyword>
<feature type="transmembrane region" description="Helical" evidence="1">
    <location>
        <begin position="219"/>
        <end position="240"/>
    </location>
</feature>
<gene>
    <name evidence="3" type="ORF">EZ242_15475</name>
</gene>